<proteinExistence type="predicted"/>
<protein>
    <submittedName>
        <fullName evidence="1">Uncharacterized protein</fullName>
    </submittedName>
</protein>
<gene>
    <name evidence="1" type="ORF">TU94_00150</name>
</gene>
<evidence type="ECO:0000313" key="1">
    <source>
        <dbReference type="EMBL" id="AJP00207.1"/>
    </source>
</evidence>
<organism evidence="1 2">
    <name type="scientific">Streptomyces cyaneogriseus subsp. noncyanogenus</name>
    <dbReference type="NCBI Taxonomy" id="477245"/>
    <lineage>
        <taxon>Bacteria</taxon>
        <taxon>Bacillati</taxon>
        <taxon>Actinomycetota</taxon>
        <taxon>Actinomycetes</taxon>
        <taxon>Kitasatosporales</taxon>
        <taxon>Streptomycetaceae</taxon>
        <taxon>Streptomyces</taxon>
    </lineage>
</organism>
<dbReference type="EMBL" id="CP010849">
    <property type="protein sequence ID" value="AJP00207.1"/>
    <property type="molecule type" value="Genomic_DNA"/>
</dbReference>
<dbReference type="AlphaFoldDB" id="A0A0C5FKE7"/>
<reference evidence="1 2" key="1">
    <citation type="submission" date="2015-02" db="EMBL/GenBank/DDBJ databases">
        <title>Genome sequence of thermotolerant Streptomyces cyaneogriseus subsp. Noncyanogenus NMWT1, the producer of nematocidal antibiotics nemadectin.</title>
        <authorList>
            <person name="Wang H."/>
            <person name="Li C."/>
            <person name="Xiang W."/>
            <person name="Wang X."/>
        </authorList>
    </citation>
    <scope>NUCLEOTIDE SEQUENCE [LARGE SCALE GENOMIC DNA]</scope>
    <source>
        <strain evidence="1 2">NMWT 1</strain>
    </source>
</reference>
<dbReference type="KEGG" id="scw:TU94_00150"/>
<keyword evidence="2" id="KW-1185">Reference proteome</keyword>
<dbReference type="Proteomes" id="UP000032234">
    <property type="component" value="Chromosome"/>
</dbReference>
<evidence type="ECO:0000313" key="2">
    <source>
        <dbReference type="Proteomes" id="UP000032234"/>
    </source>
</evidence>
<dbReference type="PATRIC" id="fig|477245.3.peg.36"/>
<sequence>MIDDVTCIMCNTCLNGDSAFESVRTTSTLRPHRPDDVQEARALRGGTTAELAAAHARITQESAERCAPALGDAVLSADALVQHLDRLRVSLTLKLL</sequence>
<dbReference type="HOGENOM" id="CLU_2358397_0_0_11"/>
<name>A0A0C5FKE7_9ACTN</name>
<accession>A0A0C5FKE7</accession>